<protein>
    <submittedName>
        <fullName evidence="2">Uncharacterized protein</fullName>
    </submittedName>
</protein>
<evidence type="ECO:0000313" key="5">
    <source>
        <dbReference type="Proteomes" id="UP000188855"/>
    </source>
</evidence>
<accession>A0A0D5A0V0</accession>
<dbReference type="AlphaFoldDB" id="A0A0D5A0V0"/>
<keyword evidence="2" id="KW-0614">Plasmid</keyword>
<organism evidence="2">
    <name type="scientific">Escherichia coli</name>
    <dbReference type="NCBI Taxonomy" id="562"/>
    <lineage>
        <taxon>Bacteria</taxon>
        <taxon>Pseudomonadati</taxon>
        <taxon>Pseudomonadota</taxon>
        <taxon>Gammaproteobacteria</taxon>
        <taxon>Enterobacterales</taxon>
        <taxon>Enterobacteriaceae</taxon>
        <taxon>Escherichia</taxon>
    </lineage>
</organism>
<sequence>MKPMQMSVKIRTICRRYEKKGASHRSRRHNTKVVNLSGGVIRQSAWRFAPKRAEFGTVGRSPDGRACRDRRPLAQIGTSQSVRREGISRRSDTIRPDASQLDLLFDDDAGRQRRERASAAIDGLIALSGRTVISLSERKPPAGGHVGGKIPYTRIPS</sequence>
<dbReference type="Proteomes" id="UP000253687">
    <property type="component" value="Unassembled WGS sequence"/>
</dbReference>
<evidence type="ECO:0000313" key="6">
    <source>
        <dbReference type="Proteomes" id="UP000253687"/>
    </source>
</evidence>
<feature type="region of interest" description="Disordered" evidence="1">
    <location>
        <begin position="138"/>
        <end position="157"/>
    </location>
</feature>
<dbReference type="EMBL" id="QOGZ01000097">
    <property type="protein sequence ID" value="RDA29462.1"/>
    <property type="molecule type" value="Genomic_DNA"/>
</dbReference>
<evidence type="ECO:0000256" key="1">
    <source>
        <dbReference type="SAM" id="MobiDB-lite"/>
    </source>
</evidence>
<dbReference type="Proteomes" id="UP000188855">
    <property type="component" value="Unassembled WGS sequence"/>
</dbReference>
<dbReference type="EMBL" id="KM409652">
    <property type="protein sequence ID" value="AJW29818.1"/>
    <property type="molecule type" value="Genomic_DNA"/>
</dbReference>
<proteinExistence type="predicted"/>
<evidence type="ECO:0000313" key="2">
    <source>
        <dbReference type="EMBL" id="AJW29818.1"/>
    </source>
</evidence>
<reference evidence="4 6" key="3">
    <citation type="submission" date="2018-07" db="EMBL/GenBank/DDBJ databases">
        <title>Whole Genome Sequence Analysis of Avian Pathogenic E. coli - An Australian Perspective.</title>
        <authorList>
            <person name="Cummins M.L."/>
            <person name="Reid C.J."/>
            <person name="Roy Chowdhury P."/>
            <person name="Bushell R."/>
            <person name="Esbert N."/>
            <person name="Tivendale K.A."/>
            <person name="Noormohammadi A.H."/>
            <person name="Islam S."/>
            <person name="Marenda M.S."/>
            <person name="Browning G.F."/>
            <person name="Markham P.F."/>
            <person name="Djordjevic S.P."/>
        </authorList>
    </citation>
    <scope>NUCLEOTIDE SEQUENCE [LARGE SCALE GENOMIC DNA]</scope>
    <source>
        <strain evidence="4 6">AVC211</strain>
    </source>
</reference>
<reference evidence="2" key="1">
    <citation type="journal article" date="2014" name="Evolution">
        <title>Antibiotic resistance correlates with transmission in plasmid evolution.</title>
        <authorList>
            <person name="Turner P.E."/>
            <person name="Williams E.S."/>
            <person name="Okeke C."/>
            <person name="Cooper V.S."/>
            <person name="Duffy S."/>
            <person name="Wertz J.E."/>
        </authorList>
    </citation>
    <scope>NUCLEOTIDE SEQUENCE</scope>
    <source>
        <strain evidence="2">REL5382</strain>
        <plasmid evidence="2">pB15</plasmid>
    </source>
</reference>
<name>A0A0D5A0V0_ECOLX</name>
<dbReference type="EMBL" id="MPAF01000105">
    <property type="protein sequence ID" value="OOK23297.1"/>
    <property type="molecule type" value="Genomic_DNA"/>
</dbReference>
<evidence type="ECO:0000313" key="4">
    <source>
        <dbReference type="EMBL" id="RDA29462.1"/>
    </source>
</evidence>
<evidence type="ECO:0000313" key="3">
    <source>
        <dbReference type="EMBL" id="OOK23297.1"/>
    </source>
</evidence>
<geneLocation type="plasmid" evidence="2">
    <name>pB15</name>
</geneLocation>
<reference evidence="3 5" key="2">
    <citation type="submission" date="2016-10" db="EMBL/GenBank/DDBJ databases">
        <title>Whole genome sequences of antibiotic resistant commensal Escherichia coli from healthy Australian adults.</title>
        <authorList>
            <person name="Moran R.A."/>
            <person name="Anantham S."/>
            <person name="Nigro S.J."/>
            <person name="Holt K.E."/>
            <person name="Hall R.M."/>
        </authorList>
    </citation>
    <scope>NUCLEOTIDE SEQUENCE [LARGE SCALE GENOMIC DNA]</scope>
    <source>
        <strain evidence="3 5">2.3-R4</strain>
    </source>
</reference>
<gene>
    <name evidence="3" type="ORF">BMT91_25585</name>
    <name evidence="4" type="ORF">DTL43_27255</name>
</gene>